<evidence type="ECO:0000313" key="3">
    <source>
        <dbReference type="Proteomes" id="UP001195769"/>
    </source>
</evidence>
<organism evidence="2 3">
    <name type="scientific">Suillus fuscotomentosus</name>
    <dbReference type="NCBI Taxonomy" id="1912939"/>
    <lineage>
        <taxon>Eukaryota</taxon>
        <taxon>Fungi</taxon>
        <taxon>Dikarya</taxon>
        <taxon>Basidiomycota</taxon>
        <taxon>Agaricomycotina</taxon>
        <taxon>Agaricomycetes</taxon>
        <taxon>Agaricomycetidae</taxon>
        <taxon>Boletales</taxon>
        <taxon>Suillineae</taxon>
        <taxon>Suillaceae</taxon>
        <taxon>Suillus</taxon>
    </lineage>
</organism>
<dbReference type="GeneID" id="64655430"/>
<sequence>MSSSSGLYIPVHRREPPPGSASSTKVSLPAHSLLPLPHDSSEYYHLAFTHRVAHTSCSSRHTGPIYTPSDMLLLASSPLSKLSQNELNTLRAVAPEIVQSQRQRKTHEWNMSFGPYWPGNPRRRPQFPLGSHLNTSEIEGEGQGWRK</sequence>
<feature type="region of interest" description="Disordered" evidence="1">
    <location>
        <begin position="120"/>
        <end position="147"/>
    </location>
</feature>
<protein>
    <submittedName>
        <fullName evidence="2">Uncharacterized protein</fullName>
    </submittedName>
</protein>
<evidence type="ECO:0000256" key="1">
    <source>
        <dbReference type="SAM" id="MobiDB-lite"/>
    </source>
</evidence>
<feature type="region of interest" description="Disordered" evidence="1">
    <location>
        <begin position="1"/>
        <end position="26"/>
    </location>
</feature>
<dbReference type="RefSeq" id="XP_041228688.1">
    <property type="nucleotide sequence ID" value="XM_041361132.1"/>
</dbReference>
<name>A0AAD4EB99_9AGAM</name>
<dbReference type="EMBL" id="JABBWK010000014">
    <property type="protein sequence ID" value="KAG1903113.1"/>
    <property type="molecule type" value="Genomic_DNA"/>
</dbReference>
<comment type="caution">
    <text evidence="2">The sequence shown here is derived from an EMBL/GenBank/DDBJ whole genome shotgun (WGS) entry which is preliminary data.</text>
</comment>
<dbReference type="AlphaFoldDB" id="A0AAD4EB99"/>
<evidence type="ECO:0000313" key="2">
    <source>
        <dbReference type="EMBL" id="KAG1903113.1"/>
    </source>
</evidence>
<gene>
    <name evidence="2" type="ORF">F5891DRAFT_1020584</name>
</gene>
<proteinExistence type="predicted"/>
<keyword evidence="3" id="KW-1185">Reference proteome</keyword>
<reference evidence="2" key="1">
    <citation type="journal article" date="2020" name="New Phytol.">
        <title>Comparative genomics reveals dynamic genome evolution in host specialist ectomycorrhizal fungi.</title>
        <authorList>
            <person name="Lofgren L.A."/>
            <person name="Nguyen N.H."/>
            <person name="Vilgalys R."/>
            <person name="Ruytinx J."/>
            <person name="Liao H.L."/>
            <person name="Branco S."/>
            <person name="Kuo A."/>
            <person name="LaButti K."/>
            <person name="Lipzen A."/>
            <person name="Andreopoulos W."/>
            <person name="Pangilinan J."/>
            <person name="Riley R."/>
            <person name="Hundley H."/>
            <person name="Na H."/>
            <person name="Barry K."/>
            <person name="Grigoriev I.V."/>
            <person name="Stajich J.E."/>
            <person name="Kennedy P.G."/>
        </authorList>
    </citation>
    <scope>NUCLEOTIDE SEQUENCE</scope>
    <source>
        <strain evidence="2">FC203</strain>
    </source>
</reference>
<dbReference type="Proteomes" id="UP001195769">
    <property type="component" value="Unassembled WGS sequence"/>
</dbReference>
<accession>A0AAD4EB99</accession>